<evidence type="ECO:0000313" key="1">
    <source>
        <dbReference type="EMBL" id="EMO63769.1"/>
    </source>
</evidence>
<proteinExistence type="predicted"/>
<gene>
    <name evidence="1" type="ORF">LEP1GSC133_4569</name>
</gene>
<evidence type="ECO:0000313" key="2">
    <source>
        <dbReference type="Proteomes" id="UP000012159"/>
    </source>
</evidence>
<dbReference type="AlphaFoldDB" id="M6WF09"/>
<protein>
    <submittedName>
        <fullName evidence="1">Uncharacterized protein</fullName>
    </submittedName>
</protein>
<dbReference type="EMBL" id="AKWF02000040">
    <property type="protein sequence ID" value="EMO63769.1"/>
    <property type="molecule type" value="Genomic_DNA"/>
</dbReference>
<organism evidence="1 2">
    <name type="scientific">Leptospira borgpetersenii serovar Pomona str. 200901868</name>
    <dbReference type="NCBI Taxonomy" id="1192866"/>
    <lineage>
        <taxon>Bacteria</taxon>
        <taxon>Pseudomonadati</taxon>
        <taxon>Spirochaetota</taxon>
        <taxon>Spirochaetia</taxon>
        <taxon>Leptospirales</taxon>
        <taxon>Leptospiraceae</taxon>
        <taxon>Leptospira</taxon>
    </lineage>
</organism>
<dbReference type="Proteomes" id="UP000012159">
    <property type="component" value="Unassembled WGS sequence"/>
</dbReference>
<dbReference type="STRING" id="1192866.LEP1GSC133_4569"/>
<name>M6WF09_LEPBO</name>
<reference evidence="1 2" key="1">
    <citation type="submission" date="2013-01" db="EMBL/GenBank/DDBJ databases">
        <authorList>
            <person name="Harkins D.M."/>
            <person name="Durkin A.S."/>
            <person name="Brinkac L.M."/>
            <person name="Haft D.H."/>
            <person name="Selengut J.D."/>
            <person name="Sanka R."/>
            <person name="DePew J."/>
            <person name="Purushe J."/>
            <person name="Picardeau M."/>
            <person name="Werts C."/>
            <person name="Goarant C."/>
            <person name="Vinetz J.M."/>
            <person name="Sutton G.G."/>
            <person name="Nierman W.C."/>
            <person name="Fouts D.E."/>
        </authorList>
    </citation>
    <scope>NUCLEOTIDE SEQUENCE [LARGE SCALE GENOMIC DNA]</scope>
    <source>
        <strain evidence="1 2">200901868</strain>
    </source>
</reference>
<comment type="caution">
    <text evidence="1">The sequence shown here is derived from an EMBL/GenBank/DDBJ whole genome shotgun (WGS) entry which is preliminary data.</text>
</comment>
<accession>M6WF09</accession>
<sequence>MEKRNLSLVVGFTEDDPAHFKDEVYRKISESKTFKKLFPLFF</sequence>